<accession>A0A1H5YCC1</accession>
<keyword evidence="1" id="KW-0472">Membrane</keyword>
<gene>
    <name evidence="2" type="ORF">SAMN05444390_1011694</name>
</gene>
<dbReference type="RefSeq" id="WP_104002576.1">
    <property type="nucleotide sequence ID" value="NZ_FNVQ01000001.1"/>
</dbReference>
<evidence type="ECO:0000313" key="3">
    <source>
        <dbReference type="Proteomes" id="UP000236745"/>
    </source>
</evidence>
<keyword evidence="3" id="KW-1185">Reference proteome</keyword>
<reference evidence="2 3" key="1">
    <citation type="submission" date="2016-10" db="EMBL/GenBank/DDBJ databases">
        <authorList>
            <person name="de Groot N.N."/>
        </authorList>
    </citation>
    <scope>NUCLEOTIDE SEQUENCE [LARGE SCALE GENOMIC DNA]</scope>
    <source>
        <strain evidence="2 3">DSM 22012</strain>
    </source>
</reference>
<keyword evidence="1" id="KW-0812">Transmembrane</keyword>
<dbReference type="Proteomes" id="UP000236745">
    <property type="component" value="Unassembled WGS sequence"/>
</dbReference>
<evidence type="ECO:0000313" key="2">
    <source>
        <dbReference type="EMBL" id="SEG21412.1"/>
    </source>
</evidence>
<sequence>MKPEEFTLLDGVAVLLPYFGLITGVLLLAMLLAPIVAGLQAWHNGENVREAVRIFVHVEIYPLPGMTSTTGQKPAKRQHRSAS</sequence>
<feature type="transmembrane region" description="Helical" evidence="1">
    <location>
        <begin position="15"/>
        <end position="39"/>
    </location>
</feature>
<protein>
    <submittedName>
        <fullName evidence="2">Uncharacterized protein</fullName>
    </submittedName>
</protein>
<keyword evidence="1" id="KW-1133">Transmembrane helix</keyword>
<dbReference type="EMBL" id="FNVQ01000001">
    <property type="protein sequence ID" value="SEG21412.1"/>
    <property type="molecule type" value="Genomic_DNA"/>
</dbReference>
<organism evidence="2 3">
    <name type="scientific">Marinobacterium lutimaris</name>
    <dbReference type="NCBI Taxonomy" id="568106"/>
    <lineage>
        <taxon>Bacteria</taxon>
        <taxon>Pseudomonadati</taxon>
        <taxon>Pseudomonadota</taxon>
        <taxon>Gammaproteobacteria</taxon>
        <taxon>Oceanospirillales</taxon>
        <taxon>Oceanospirillaceae</taxon>
        <taxon>Marinobacterium</taxon>
    </lineage>
</organism>
<name>A0A1H5YCC1_9GAMM</name>
<evidence type="ECO:0000256" key="1">
    <source>
        <dbReference type="SAM" id="Phobius"/>
    </source>
</evidence>
<dbReference type="AlphaFoldDB" id="A0A1H5YCC1"/>
<proteinExistence type="predicted"/>